<dbReference type="Pfam" id="PF00753">
    <property type="entry name" value="Lactamase_B"/>
    <property type="match status" value="1"/>
</dbReference>
<dbReference type="AlphaFoldDB" id="A0A1M5RQ15"/>
<dbReference type="SMART" id="SM00849">
    <property type="entry name" value="Lactamase_B"/>
    <property type="match status" value="1"/>
</dbReference>
<dbReference type="EMBL" id="FQVU01000005">
    <property type="protein sequence ID" value="SHH28221.1"/>
    <property type="molecule type" value="Genomic_DNA"/>
</dbReference>
<gene>
    <name evidence="2" type="ORF">SAMN05443575_3609</name>
</gene>
<sequence length="309" mass="32719">MTWDDGSPHLRELAPGVLGYLQPTGGWMVNNCGVVTDAAGDVLLIDTTSTEKRTRALLAATAGVATRPPRFAVNTHHHPDHTYGNGCLPATTVVVGHRLARDGVLRAGLAATAEIAADYGELTVRAPELTFTDGLTLHLADFAVDLITMGPAHTPGDVAVWLPSQRVLFAGDLVTSGSHPMFLEGSMHGFRTALTRLRALDPVALLPGHGPACVGDDVARVLDELIAYVDWTAELATSSRADGLTPLEAARRVAGDDPYRDWSEGERVVGNLTRAYVELTDYRPDVPLTVPGLMAAMVELNGGPIASHA</sequence>
<keyword evidence="3" id="KW-1185">Reference proteome</keyword>
<organism evidence="2 3">
    <name type="scientific">Jatrophihabitans endophyticus</name>
    <dbReference type="NCBI Taxonomy" id="1206085"/>
    <lineage>
        <taxon>Bacteria</taxon>
        <taxon>Bacillati</taxon>
        <taxon>Actinomycetota</taxon>
        <taxon>Actinomycetes</taxon>
        <taxon>Jatrophihabitantales</taxon>
        <taxon>Jatrophihabitantaceae</taxon>
        <taxon>Jatrophihabitans</taxon>
    </lineage>
</organism>
<dbReference type="RefSeq" id="WP_073391788.1">
    <property type="nucleotide sequence ID" value="NZ_FQVU01000005.1"/>
</dbReference>
<dbReference type="InterPro" id="IPR001279">
    <property type="entry name" value="Metallo-B-lactamas"/>
</dbReference>
<dbReference type="SUPFAM" id="SSF56281">
    <property type="entry name" value="Metallo-hydrolase/oxidoreductase"/>
    <property type="match status" value="1"/>
</dbReference>
<dbReference type="PANTHER" id="PTHR42951:SF4">
    <property type="entry name" value="ACYL-COENZYME A THIOESTERASE MBLAC2"/>
    <property type="match status" value="1"/>
</dbReference>
<dbReference type="CDD" id="cd16282">
    <property type="entry name" value="metallo-hydrolase-like_MBL-fold"/>
    <property type="match status" value="1"/>
</dbReference>
<dbReference type="InterPro" id="IPR036866">
    <property type="entry name" value="RibonucZ/Hydroxyglut_hydro"/>
</dbReference>
<dbReference type="PANTHER" id="PTHR42951">
    <property type="entry name" value="METALLO-BETA-LACTAMASE DOMAIN-CONTAINING"/>
    <property type="match status" value="1"/>
</dbReference>
<dbReference type="Proteomes" id="UP000186132">
    <property type="component" value="Unassembled WGS sequence"/>
</dbReference>
<evidence type="ECO:0000313" key="3">
    <source>
        <dbReference type="Proteomes" id="UP000186132"/>
    </source>
</evidence>
<evidence type="ECO:0000313" key="2">
    <source>
        <dbReference type="EMBL" id="SHH28221.1"/>
    </source>
</evidence>
<feature type="domain" description="Metallo-beta-lactamase" evidence="1">
    <location>
        <begin position="29"/>
        <end position="209"/>
    </location>
</feature>
<accession>A0A1M5RQ15</accession>
<reference evidence="2 3" key="1">
    <citation type="submission" date="2016-11" db="EMBL/GenBank/DDBJ databases">
        <authorList>
            <person name="Jaros S."/>
            <person name="Januszkiewicz K."/>
            <person name="Wedrychowicz H."/>
        </authorList>
    </citation>
    <scope>NUCLEOTIDE SEQUENCE [LARGE SCALE GENOMIC DNA]</scope>
    <source>
        <strain evidence="2 3">DSM 45627</strain>
    </source>
</reference>
<dbReference type="InterPro" id="IPR050855">
    <property type="entry name" value="NDM-1-like"/>
</dbReference>
<evidence type="ECO:0000259" key="1">
    <source>
        <dbReference type="SMART" id="SM00849"/>
    </source>
</evidence>
<dbReference type="Gene3D" id="3.60.15.10">
    <property type="entry name" value="Ribonuclease Z/Hydroxyacylglutathione hydrolase-like"/>
    <property type="match status" value="1"/>
</dbReference>
<proteinExistence type="predicted"/>
<dbReference type="OrthoDB" id="420651at2"/>
<protein>
    <submittedName>
        <fullName evidence="2">Cyclase</fullName>
    </submittedName>
</protein>
<dbReference type="STRING" id="1206085.SAMN05443575_3609"/>
<name>A0A1M5RQ15_9ACTN</name>